<dbReference type="EMBL" id="QVLU01000004">
    <property type="protein sequence ID" value="RGE72966.1"/>
    <property type="molecule type" value="Genomic_DNA"/>
</dbReference>
<protein>
    <submittedName>
        <fullName evidence="1">Uncharacterized protein</fullName>
    </submittedName>
</protein>
<reference evidence="1 2" key="1">
    <citation type="submission" date="2018-08" db="EMBL/GenBank/DDBJ databases">
        <title>A genome reference for cultivated species of the human gut microbiota.</title>
        <authorList>
            <person name="Zou Y."/>
            <person name="Xue W."/>
            <person name="Luo G."/>
        </authorList>
    </citation>
    <scope>NUCLEOTIDE SEQUENCE [LARGE SCALE GENOMIC DNA]</scope>
    <source>
        <strain evidence="1 2">AF26-4BH</strain>
    </source>
</reference>
<gene>
    <name evidence="1" type="ORF">DWY69_05570</name>
</gene>
<dbReference type="AlphaFoldDB" id="A0A3E3J0U7"/>
<dbReference type="Proteomes" id="UP000261166">
    <property type="component" value="Unassembled WGS sequence"/>
</dbReference>
<evidence type="ECO:0000313" key="2">
    <source>
        <dbReference type="Proteomes" id="UP000261166"/>
    </source>
</evidence>
<comment type="caution">
    <text evidence="1">The sequence shown here is derived from an EMBL/GenBank/DDBJ whole genome shotgun (WGS) entry which is preliminary data.</text>
</comment>
<proteinExistence type="predicted"/>
<sequence length="92" mass="10561">MKQKRRKTPMHLITIEFFIQGTRYAVCISKRFLFVKEISIFQEDGPIGMKPVKTDIIVTGTPKEEMKCQLQMLKYMVKKYAKKIGQSGSGSA</sequence>
<organism evidence="1 2">
    <name type="scientific">Eisenbergiella massiliensis</name>
    <dbReference type="NCBI Taxonomy" id="1720294"/>
    <lineage>
        <taxon>Bacteria</taxon>
        <taxon>Bacillati</taxon>
        <taxon>Bacillota</taxon>
        <taxon>Clostridia</taxon>
        <taxon>Lachnospirales</taxon>
        <taxon>Lachnospiraceae</taxon>
        <taxon>Eisenbergiella</taxon>
    </lineage>
</organism>
<accession>A0A3E3J0U7</accession>
<dbReference type="RefSeq" id="WP_117530630.1">
    <property type="nucleotide sequence ID" value="NZ_QVLU01000004.1"/>
</dbReference>
<evidence type="ECO:0000313" key="1">
    <source>
        <dbReference type="EMBL" id="RGE72966.1"/>
    </source>
</evidence>
<name>A0A3E3J0U7_9FIRM</name>